<organism evidence="3 4">
    <name type="scientific">Myroides indicus</name>
    <dbReference type="NCBI Taxonomy" id="1323422"/>
    <lineage>
        <taxon>Bacteria</taxon>
        <taxon>Pseudomonadati</taxon>
        <taxon>Bacteroidota</taxon>
        <taxon>Flavobacteriia</taxon>
        <taxon>Flavobacteriales</taxon>
        <taxon>Flavobacteriaceae</taxon>
        <taxon>Myroides</taxon>
    </lineage>
</organism>
<dbReference type="SUPFAM" id="SSF56601">
    <property type="entry name" value="beta-lactamase/transpeptidase-like"/>
    <property type="match status" value="1"/>
</dbReference>
<comment type="caution">
    <text evidence="3">The sequence shown here is derived from an EMBL/GenBank/DDBJ whole genome shotgun (WGS) entry which is preliminary data.</text>
</comment>
<dbReference type="AlphaFoldDB" id="A0A4R7ETL5"/>
<dbReference type="Pfam" id="PF00905">
    <property type="entry name" value="Transpeptidase"/>
    <property type="match status" value="1"/>
</dbReference>
<name>A0A4R7ETL5_9FLAO</name>
<keyword evidence="4" id="KW-1185">Reference proteome</keyword>
<dbReference type="GO" id="GO:0008658">
    <property type="term" value="F:penicillin binding"/>
    <property type="evidence" value="ECO:0007669"/>
    <property type="project" value="InterPro"/>
</dbReference>
<dbReference type="Proteomes" id="UP000295215">
    <property type="component" value="Unassembled WGS sequence"/>
</dbReference>
<dbReference type="InterPro" id="IPR001460">
    <property type="entry name" value="PCN-bd_Tpept"/>
</dbReference>
<feature type="chain" id="PRO_5020602593" evidence="1">
    <location>
        <begin position="26"/>
        <end position="272"/>
    </location>
</feature>
<accession>A0A4R7ETL5</accession>
<evidence type="ECO:0000256" key="1">
    <source>
        <dbReference type="SAM" id="SignalP"/>
    </source>
</evidence>
<protein>
    <submittedName>
        <fullName evidence="3">Beta-lactamase class D</fullName>
    </submittedName>
</protein>
<reference evidence="3 4" key="1">
    <citation type="submission" date="2019-03" db="EMBL/GenBank/DDBJ databases">
        <title>Genomic Encyclopedia of Archaeal and Bacterial Type Strains, Phase II (KMG-II): from individual species to whole genera.</title>
        <authorList>
            <person name="Goeker M."/>
        </authorList>
    </citation>
    <scope>NUCLEOTIDE SEQUENCE [LARGE SCALE GENOMIC DNA]</scope>
    <source>
        <strain evidence="3 4">DSM 28213</strain>
    </source>
</reference>
<dbReference type="InterPro" id="IPR012338">
    <property type="entry name" value="Beta-lactam/transpept-like"/>
</dbReference>
<feature type="signal peptide" evidence="1">
    <location>
        <begin position="1"/>
        <end position="25"/>
    </location>
</feature>
<sequence>MMINSRNILIILTSFLLSSYPTVQAQHIEVQSHLKKYYDQFNVEGTFVLYDQEADRYLVYNPALSDQAVTPASTFKICHSLIGLETGNIEDENHIIHWDSVERQLPIWNKDHDLKNAFKNSTVWYYQELAKTIGTSQMEDWLNKAQYGNANTSGGIDRFWLSGGLRITPKQQVDFLRRIHNYQLPFSKRSIDILKKIMVSNDTADFIVRSKTGLGQQDNQNIGWYVGYIETKTNVYYFANCIQSKTIDYEHFINARTEIVDLILRELNLINE</sequence>
<feature type="domain" description="Penicillin-binding protein transpeptidase" evidence="2">
    <location>
        <begin position="60"/>
        <end position="250"/>
    </location>
</feature>
<evidence type="ECO:0000259" key="2">
    <source>
        <dbReference type="Pfam" id="PF00905"/>
    </source>
</evidence>
<gene>
    <name evidence="3" type="ORF">C8P70_11631</name>
</gene>
<evidence type="ECO:0000313" key="3">
    <source>
        <dbReference type="EMBL" id="TDS57219.1"/>
    </source>
</evidence>
<proteinExistence type="predicted"/>
<keyword evidence="1" id="KW-0732">Signal</keyword>
<evidence type="ECO:0000313" key="4">
    <source>
        <dbReference type="Proteomes" id="UP000295215"/>
    </source>
</evidence>
<dbReference type="Gene3D" id="3.40.710.10">
    <property type="entry name" value="DD-peptidase/beta-lactamase superfamily"/>
    <property type="match status" value="1"/>
</dbReference>
<dbReference type="NCBIfam" id="NF012161">
    <property type="entry name" value="bla_class_D_main"/>
    <property type="match status" value="1"/>
</dbReference>
<dbReference type="EMBL" id="SOAG01000016">
    <property type="protein sequence ID" value="TDS57219.1"/>
    <property type="molecule type" value="Genomic_DNA"/>
</dbReference>